<name>A0ABY7B636_9PSEU</name>
<dbReference type="Proteomes" id="UP001163203">
    <property type="component" value="Chromosome"/>
</dbReference>
<evidence type="ECO:0008006" key="3">
    <source>
        <dbReference type="Google" id="ProtNLM"/>
    </source>
</evidence>
<keyword evidence="2" id="KW-1185">Reference proteome</keyword>
<organism evidence="1 2">
    <name type="scientific">Amycolatopsis cynarae</name>
    <dbReference type="NCBI Taxonomy" id="2995223"/>
    <lineage>
        <taxon>Bacteria</taxon>
        <taxon>Bacillati</taxon>
        <taxon>Actinomycetota</taxon>
        <taxon>Actinomycetes</taxon>
        <taxon>Pseudonocardiales</taxon>
        <taxon>Pseudonocardiaceae</taxon>
        <taxon>Amycolatopsis</taxon>
    </lineage>
</organism>
<accession>A0ABY7B636</accession>
<dbReference type="RefSeq" id="WP_268757897.1">
    <property type="nucleotide sequence ID" value="NZ_CP113836.1"/>
</dbReference>
<gene>
    <name evidence="1" type="ORF">ORV05_08520</name>
</gene>
<reference evidence="1" key="1">
    <citation type="submission" date="2022-11" db="EMBL/GenBank/DDBJ databases">
        <authorList>
            <person name="Mo P."/>
        </authorList>
    </citation>
    <scope>NUCLEOTIDE SEQUENCE</scope>
    <source>
        <strain evidence="1">HUAS 11-8</strain>
    </source>
</reference>
<evidence type="ECO:0000313" key="1">
    <source>
        <dbReference type="EMBL" id="WAL67802.1"/>
    </source>
</evidence>
<evidence type="ECO:0000313" key="2">
    <source>
        <dbReference type="Proteomes" id="UP001163203"/>
    </source>
</evidence>
<protein>
    <recommendedName>
        <fullName evidence="3">Ankyrin repeat domain-containing protein</fullName>
    </recommendedName>
</protein>
<proteinExistence type="predicted"/>
<sequence length="102" mass="10836">MSSVFSLIPGDILNTPSSRAEAARIGNQQLGKGKMVQACCHLGETAEFIIVDAIQQLGYAAETGDVERVARLLREGVPVDAGNTVGRPRTALDRAIWAEQTG</sequence>
<dbReference type="EMBL" id="CP113836">
    <property type="protein sequence ID" value="WAL67802.1"/>
    <property type="molecule type" value="Genomic_DNA"/>
</dbReference>